<dbReference type="PROSITE" id="PS51981">
    <property type="entry name" value="ZF_RZ"/>
    <property type="match status" value="1"/>
</dbReference>
<comment type="subcellular location">
    <subcellularLocation>
        <location evidence="1">Cytoplasm</location>
    </subcellularLocation>
</comment>
<evidence type="ECO:0000256" key="3">
    <source>
        <dbReference type="ARBA" id="ARBA00022723"/>
    </source>
</evidence>
<dbReference type="InterPro" id="IPR046439">
    <property type="entry name" value="ZF_RZ_dom"/>
</dbReference>
<gene>
    <name evidence="8" type="ORF">BOX15_Mlig006754g1</name>
</gene>
<dbReference type="Pfam" id="PF20173">
    <property type="entry name" value="ZnF_RZ-type"/>
    <property type="match status" value="1"/>
</dbReference>
<dbReference type="InterPro" id="IPR003593">
    <property type="entry name" value="AAA+_ATPase"/>
</dbReference>
<feature type="domain" description="RZ-type" evidence="7">
    <location>
        <begin position="3383"/>
        <end position="3456"/>
    </location>
</feature>
<dbReference type="EMBL" id="NIVC01001011">
    <property type="protein sequence ID" value="PAA73448.1"/>
    <property type="molecule type" value="Genomic_DNA"/>
</dbReference>
<dbReference type="Gene3D" id="3.40.50.300">
    <property type="entry name" value="P-loop containing nucleotide triphosphate hydrolases"/>
    <property type="match status" value="1"/>
</dbReference>
<evidence type="ECO:0000256" key="1">
    <source>
        <dbReference type="ARBA" id="ARBA00004496"/>
    </source>
</evidence>
<keyword evidence="5" id="KW-0862">Zinc</keyword>
<sequence length="3554" mass="405628">MLFEASQTSVQRQVYEKIVPEQFRNVLRQTLGIGGTNELGNLLSKMVLNAFEKFKSSPSSRHNLSPDLVMAMEWPFSCSLIAELKYAEPGKSLLDRRLSKQALEILHSCSNQLEQLLQSLRDTPGEIAYGNVEYIEGCQDALETVGMYLESKFDIKKQLSLIHSLKQDFDEKLARIRELLEFCATALNPAWTEDISMSVENYRQVRLSDLNERLHSHSGSFSVLESPKLASGQPVSFDAVKKSKTIKNALKKQAKNLFEKNGGKKLTADELIICLREAIKNWEDDVRKVASLKSPILNAVEFFDDMLHRDRFDKFDEEVQCIRSVIPDSFDPDFDRKMKFSAKALAYSQIGELLGNLFSKYNVAIVPADEGLLKKAKGLKAQLEYKHVRDVVDSSLSDFQHSALEEIRQDENFISTLQAVLESHEFIEWVRSNMQSADLNTFIDISMIYLGDSGDSDKKKIEMFVRVVYDFDDIIYKLGVKEGGPEGSVTMRIRQFIEFCTPVVRKVKENPAIISDLKETAERLSWIRAIKDNQGSVEKSTIKKIEAIMTCKGQLRIGCLVNKDDHFELHVEVEETEERKVTETYDLSDIKDLQSKLMLIAGETFEKRYLLREFVGLTESIFSLVEVYKQFQVHCCVLCEQIAIDVFLPLSQEIQKETQKDNVTIELRFCNPHKKISSKYCNLRDGLAKISNCFLDCLAQWKEEVWKLRREYYFLNFFSLRQIKYLQKRLAPLFLSANPVDTVDRELSDLLQYIHPDFTAELFNQTVENTVLEKAKRTHSNKDDQEGNKHDQVCAALEDEGYNEDIVSKTIKILFRYTSPEEPLDVLKPKAIDLASKLEKNKLTPADSQERDNWKTADEELNVADIGGAKAHEAFKKLWEIYLQNIRSSYKDFLSFGDVNLFLELLSTSAKSLRRTRKANENFKQLFNQKAPITFCLEAKNHLSLALQLFRTAYKRLPQFEDVLLCHDGTSEEELAVFLHRALLDPSGDSVYTILNAEQLTYKISVVAEEMFSKLIDSVDGTVNSRFFVFVSSANQSQFPFCNYLRPYEQDFPVEPDAEKIKKLSQKTLQKAEPKNSDFLWITSSRSGMGKSLVCEHFAWSKEESVPAVFACNTDHLCVDELLSVFQLESKNGKTVFYLDIAREVQTGFDYCITQLALFGAVVDSRGVVWRRKTNELYLLEHSENTLFNTSFHVLPFLPKVECLTPRETLEVIQRAEPETIWKPVFKERLKTFGALSDFLSDGNRINRGEADSGQLPVAQILDQLLLNCGINNPSWSDLNNFAQFLQAQMKAFQSSYFCSTAAEQYFPGFRKFVVDCLLLMSKDFSTRSLDIDDESERRHDDGRSQPICEIESFQLKRHWEQESHPLLLFNQDSDSFTFIGFKIDANGNLVDLNTGKILKKGIMSKQLRQSLLNQGVPLDDDFEELEQCEKIIRIRNVFGFNDSNENLETLPEFDSSYELTMDNVKKILAIYMRFRCKIPVVIMGETGCGKTKLVDFLAKIMRPLRNDIDNIRILKVHGGITAGDIEQAVSEAEVLAEKNFSVLGNKSPYTVLFFDEINTTSYVGLIKEIMMDGRIKGRRIDFEHGLRCVAACNPYRKHSEETIKRLESSGLGYRVRKEETVDKFGNIPMRCLVYRVKPLPLSLISVLWDFGNLSEDAERKYVVRMIDTGLNGLSEVHRNRLTNAVCESQKFMRNATDETKFVSLRDVERVILIYDWLSKDLFEEECSDQLTVSLSKTDRYLIMTLASCYLSRLPSSKKERYLLTISEQLENHLRPNVIEEVIAEFQSRLLCNGKDLLPDYVANNEALRENVYMMTMCICLRIPLFVVGKPGSSKSLGKTIVKNNMKGENSRGSAFKKLPDTHMLSFQCSPWSTSDGIEKLFQQSAKMQIEKSDPENYVSVVVLDEIGLAEDTPQMSLKVLHSLLEDGVRMDSDGGPSLPGLGHERVGFIGISNWALDPAKMNRGLFVLRDVPTKTDLLKTAKGICKDTIVQASKNLRNLTDFFHLLFNEGRLNCEFFGLRDYFSAVKHLAQKSRDTRLELKDFDVAYCLQRNFSGLEDFDPTQFFFDEILRRDRIRIDSNLVIKDALKATGPDQRYILFITENASGFKVLKRLLAEQDLHILFGSSFPKDQDYSVICLNINRIKQCMERGGTVVLMNLENLYESLYDVLNLCYEKLGQDYFVDIGLGTHRLKSKIHPDFRIIVIADGKTVQDLFPIPLLNRLEKHRLTWRTILEPDMLGFCEKFKEWMNRFLSQEEKGDSALSWSFVGYHDDVIPSLAIDENCDFDSVKRRVLSTATPDSLIRLASTSLRDEKAGILNSYYEENGLGCLASFLNNYKLKKPFLQVTTYDSILGANQQATLSQMPIFKGATYKNISQFETELQFKEFLRKCMTSEGLLILQYEGLQQNQNFQKVVSSVKFNIEEMYLAEKRNMEPTSGKTSSDSTSLQIVFIIKLIRSHSNPFNGLDCGLWHCVHIEELVSSHRINIPMLDRLTVPELFERPIPELPAVGSQELMLGIKAPVNLRLLLQKTLLPALSILREKQGKGNKLTDRNETVSNALKDEDFLQTVRVFLHKALRTMDENSRSIISPENWLSEDAASSRKVKEAGTFIESTWRLLRRKTAPALASFIAFADTDENLTNYQREETRALWLKLAPHAAMFDETIENFVKVGPVEQARVEVPSSAADGHHFASQFPFSWAIVKRLEKFEEQSNAGNLSIRDSPMGQALAEEKSSDFLLEAFCHDILHICVSSITSSDVVALQAVLQETVKSVLKEQRKEQTLADTILQAFKSLKKHIEHVNIFVKLTQRIGDLAKNLKKVENFQDLPSELFNAFAKHFEKSRHELNKAQKRKEWLSRVDKSRTIIVRLLAELENPQMQLQWDKINCVALFLRNVTMPFDNEELNESTIKPIRLWNSLWSSAAVKFQDKTGIEEIEKFLEKNREELLEFSMGTDTCSQCTNRTDSLTRLPCNDRLCDQCRDKCIQSAPFVCIKCQTPFDPNTINNEKPDVLVKFKDRCNSFVMEVVSTLCFVEGQPPDSELCNHLLSYVTRSGGDGNVMGYFSNDKDESPMFRSFVLQQLMRYNSDQVVQRLEEHILGADEKVGAESKSELRLILLNCLEDSVAMEQAKNKVVNLSMPRVELPNSESVETVLIPQLQAMAEWRVDLLRLACRLAELATEGTVRNLLSTDDATILIRTLSEHRWSRIYFLRCLCMAGGTCATLQRIQTDPCLAEAYNNELHQMDNGTWAPDLLHSHSEAYRELKQYLWNLYLTGEFKSETPSAVRDSNAVIALVVATFNFRLQGEVNKKKLSECEKHMLKLMSKGTRECYAQLERLGKTKENEAHKSVLLIHLAYEIHSSSRNSIYAKFLSSLRQNYEKWYLPAMPHDTLFEVMTNVDIGMSKTAAFQCPKGHLYFVGECKLPMETSACPDCGSKIGGTHHRPEDGNERYTAGDRTSKGFVSTGIPEPVRKLPSCGVALMRMMMGLALQLGNDSNSETGSGKHFEDVGREEFEVGLHLFCDATGRSSEDAFHALHLVLKRLARAGASQTVNRNFDL</sequence>
<accession>A0A267FI50</accession>
<dbReference type="CDD" id="cd00009">
    <property type="entry name" value="AAA"/>
    <property type="match status" value="1"/>
</dbReference>
<dbReference type="PANTHER" id="PTHR22605">
    <property type="entry name" value="RZ-TYPE DOMAIN-CONTAINING PROTEIN"/>
    <property type="match status" value="1"/>
</dbReference>
<dbReference type="GO" id="GO:0005737">
    <property type="term" value="C:cytoplasm"/>
    <property type="evidence" value="ECO:0007669"/>
    <property type="project" value="UniProtKB-SubCell"/>
</dbReference>
<keyword evidence="6" id="KW-0391">Immunity</keyword>
<dbReference type="GO" id="GO:0004842">
    <property type="term" value="F:ubiquitin-protein transferase activity"/>
    <property type="evidence" value="ECO:0007669"/>
    <property type="project" value="InterPro"/>
</dbReference>
<dbReference type="InterPro" id="IPR027417">
    <property type="entry name" value="P-loop_NTPase"/>
</dbReference>
<proteinExistence type="predicted"/>
<dbReference type="GO" id="GO:0016887">
    <property type="term" value="F:ATP hydrolysis activity"/>
    <property type="evidence" value="ECO:0007669"/>
    <property type="project" value="InterPro"/>
</dbReference>
<keyword evidence="3" id="KW-0479">Metal-binding</keyword>
<dbReference type="GO" id="GO:0008270">
    <property type="term" value="F:zinc ion binding"/>
    <property type="evidence" value="ECO:0007669"/>
    <property type="project" value="UniProtKB-KW"/>
</dbReference>
<dbReference type="OrthoDB" id="2423195at2759"/>
<dbReference type="GO" id="GO:0002376">
    <property type="term" value="P:immune system process"/>
    <property type="evidence" value="ECO:0007669"/>
    <property type="project" value="UniProtKB-KW"/>
</dbReference>
<evidence type="ECO:0000256" key="5">
    <source>
        <dbReference type="ARBA" id="ARBA00022833"/>
    </source>
</evidence>
<evidence type="ECO:0000256" key="4">
    <source>
        <dbReference type="ARBA" id="ARBA00022771"/>
    </source>
</evidence>
<dbReference type="SUPFAM" id="SSF52540">
    <property type="entry name" value="P-loop containing nucleoside triphosphate hydrolases"/>
    <property type="match status" value="2"/>
</dbReference>
<evidence type="ECO:0000256" key="2">
    <source>
        <dbReference type="ARBA" id="ARBA00022490"/>
    </source>
</evidence>
<dbReference type="STRING" id="282301.A0A267FI50"/>
<comment type="caution">
    <text evidence="8">The sequence shown here is derived from an EMBL/GenBank/DDBJ whole genome shotgun (WGS) entry which is preliminary data.</text>
</comment>
<dbReference type="PANTHER" id="PTHR22605:SF16">
    <property type="entry name" value="E3 UBIQUITIN-PROTEIN LIGASE RNF213"/>
    <property type="match status" value="1"/>
</dbReference>
<keyword evidence="4" id="KW-0863">Zinc-finger</keyword>
<dbReference type="Proteomes" id="UP000215902">
    <property type="component" value="Unassembled WGS sequence"/>
</dbReference>
<evidence type="ECO:0000259" key="7">
    <source>
        <dbReference type="PROSITE" id="PS51981"/>
    </source>
</evidence>
<keyword evidence="2" id="KW-0963">Cytoplasm</keyword>
<feature type="non-terminal residue" evidence="8">
    <location>
        <position position="3554"/>
    </location>
</feature>
<protein>
    <recommendedName>
        <fullName evidence="7">RZ-type domain-containing protein</fullName>
    </recommendedName>
</protein>
<keyword evidence="9" id="KW-1185">Reference proteome</keyword>
<name>A0A267FI50_9PLAT</name>
<reference evidence="8 9" key="1">
    <citation type="submission" date="2017-06" db="EMBL/GenBank/DDBJ databases">
        <title>A platform for efficient transgenesis in Macrostomum lignano, a flatworm model organism for stem cell research.</title>
        <authorList>
            <person name="Berezikov E."/>
        </authorList>
    </citation>
    <scope>NUCLEOTIDE SEQUENCE [LARGE SCALE GENOMIC DNA]</scope>
    <source>
        <strain evidence="8">DV1</strain>
        <tissue evidence="8">Whole organism</tissue>
    </source>
</reference>
<dbReference type="SMART" id="SM00382">
    <property type="entry name" value="AAA"/>
    <property type="match status" value="2"/>
</dbReference>
<dbReference type="InterPro" id="IPR031248">
    <property type="entry name" value="RNF213"/>
</dbReference>
<evidence type="ECO:0000313" key="9">
    <source>
        <dbReference type="Proteomes" id="UP000215902"/>
    </source>
</evidence>
<evidence type="ECO:0000256" key="6">
    <source>
        <dbReference type="ARBA" id="ARBA00022859"/>
    </source>
</evidence>
<organism evidence="8 9">
    <name type="scientific">Macrostomum lignano</name>
    <dbReference type="NCBI Taxonomy" id="282301"/>
    <lineage>
        <taxon>Eukaryota</taxon>
        <taxon>Metazoa</taxon>
        <taxon>Spiralia</taxon>
        <taxon>Lophotrochozoa</taxon>
        <taxon>Platyhelminthes</taxon>
        <taxon>Rhabditophora</taxon>
        <taxon>Macrostomorpha</taxon>
        <taxon>Macrostomida</taxon>
        <taxon>Macrostomidae</taxon>
        <taxon>Macrostomum</taxon>
    </lineage>
</organism>
<evidence type="ECO:0000313" key="8">
    <source>
        <dbReference type="EMBL" id="PAA73448.1"/>
    </source>
</evidence>